<organism evidence="1 2">
    <name type="scientific">Senna tora</name>
    <dbReference type="NCBI Taxonomy" id="362788"/>
    <lineage>
        <taxon>Eukaryota</taxon>
        <taxon>Viridiplantae</taxon>
        <taxon>Streptophyta</taxon>
        <taxon>Embryophyta</taxon>
        <taxon>Tracheophyta</taxon>
        <taxon>Spermatophyta</taxon>
        <taxon>Magnoliopsida</taxon>
        <taxon>eudicotyledons</taxon>
        <taxon>Gunneridae</taxon>
        <taxon>Pentapetalae</taxon>
        <taxon>rosids</taxon>
        <taxon>fabids</taxon>
        <taxon>Fabales</taxon>
        <taxon>Fabaceae</taxon>
        <taxon>Caesalpinioideae</taxon>
        <taxon>Cassia clade</taxon>
        <taxon>Senna</taxon>
    </lineage>
</organism>
<sequence>MGPLKGAPKGIVMVGQPVNCWTSALKLEVLALRWVVVEVLLDALQ</sequence>
<evidence type="ECO:0000313" key="2">
    <source>
        <dbReference type="Proteomes" id="UP000634136"/>
    </source>
</evidence>
<reference evidence="1" key="1">
    <citation type="submission" date="2020-09" db="EMBL/GenBank/DDBJ databases">
        <title>Genome-Enabled Discovery of Anthraquinone Biosynthesis in Senna tora.</title>
        <authorList>
            <person name="Kang S.-H."/>
            <person name="Pandey R.P."/>
            <person name="Lee C.-M."/>
            <person name="Sim J.-S."/>
            <person name="Jeong J.-T."/>
            <person name="Choi B.-S."/>
            <person name="Jung M."/>
            <person name="Ginzburg D."/>
            <person name="Zhao K."/>
            <person name="Won S.Y."/>
            <person name="Oh T.-J."/>
            <person name="Yu Y."/>
            <person name="Kim N.-H."/>
            <person name="Lee O.R."/>
            <person name="Lee T.-H."/>
            <person name="Bashyal P."/>
            <person name="Kim T.-S."/>
            <person name="Lee W.-H."/>
            <person name="Kawkins C."/>
            <person name="Kim C.-K."/>
            <person name="Kim J.S."/>
            <person name="Ahn B.O."/>
            <person name="Rhee S.Y."/>
            <person name="Sohng J.K."/>
        </authorList>
    </citation>
    <scope>NUCLEOTIDE SEQUENCE</scope>
    <source>
        <tissue evidence="1">Leaf</tissue>
    </source>
</reference>
<evidence type="ECO:0000313" key="1">
    <source>
        <dbReference type="EMBL" id="KAF7842949.1"/>
    </source>
</evidence>
<protein>
    <submittedName>
        <fullName evidence="1">Uncharacterized protein</fullName>
    </submittedName>
</protein>
<dbReference type="Proteomes" id="UP000634136">
    <property type="component" value="Unassembled WGS sequence"/>
</dbReference>
<gene>
    <name evidence="1" type="ORF">G2W53_005247</name>
</gene>
<dbReference type="EMBL" id="JAAIUW010000002">
    <property type="protein sequence ID" value="KAF7842949.1"/>
    <property type="molecule type" value="Genomic_DNA"/>
</dbReference>
<comment type="caution">
    <text evidence="1">The sequence shown here is derived from an EMBL/GenBank/DDBJ whole genome shotgun (WGS) entry which is preliminary data.</text>
</comment>
<keyword evidence="2" id="KW-1185">Reference proteome</keyword>
<proteinExistence type="predicted"/>
<dbReference type="AlphaFoldDB" id="A0A834XD36"/>
<name>A0A834XD36_9FABA</name>
<accession>A0A834XD36</accession>